<reference evidence="1 2" key="1">
    <citation type="submission" date="2016-10" db="EMBL/GenBank/DDBJ databases">
        <authorList>
            <person name="de Groot N.N."/>
        </authorList>
    </citation>
    <scope>NUCLEOTIDE SEQUENCE [LARGE SCALE GENOMIC DNA]</scope>
    <source>
        <strain evidence="1 2">CGMCC 4.3491</strain>
    </source>
</reference>
<organism evidence="1 2">
    <name type="scientific">Herbiconiux ginsengi</name>
    <dbReference type="NCBI Taxonomy" id="381665"/>
    <lineage>
        <taxon>Bacteria</taxon>
        <taxon>Bacillati</taxon>
        <taxon>Actinomycetota</taxon>
        <taxon>Actinomycetes</taxon>
        <taxon>Micrococcales</taxon>
        <taxon>Microbacteriaceae</taxon>
        <taxon>Herbiconiux</taxon>
    </lineage>
</organism>
<dbReference type="OrthoDB" id="7062584at2"/>
<sequence>MWQGEGDVRELSVEECWEYLRSHQLGRLAISAGGEIDIFPVNYLAEPDSILIRTAPGTKLLELVIAQEVAFEIDGYTDDDAWSVVLKGPAHRLERRSEIDEADAEPLTPWIPTLKYEYVRITADSLSGRHFRRGPEPERY</sequence>
<keyword evidence="2" id="KW-1185">Reference proteome</keyword>
<dbReference type="AlphaFoldDB" id="A0A1H3SXT8"/>
<dbReference type="InterPro" id="IPR024747">
    <property type="entry name" value="Pyridox_Oxase-rel"/>
</dbReference>
<evidence type="ECO:0000313" key="2">
    <source>
        <dbReference type="Proteomes" id="UP000198891"/>
    </source>
</evidence>
<proteinExistence type="predicted"/>
<dbReference type="InterPro" id="IPR012349">
    <property type="entry name" value="Split_barrel_FMN-bd"/>
</dbReference>
<dbReference type="Gene3D" id="2.30.110.10">
    <property type="entry name" value="Electron Transport, Fmn-binding Protein, Chain A"/>
    <property type="match status" value="1"/>
</dbReference>
<dbReference type="STRING" id="381665.SAMN05216554_3785"/>
<dbReference type="Proteomes" id="UP000198891">
    <property type="component" value="Unassembled WGS sequence"/>
</dbReference>
<dbReference type="SUPFAM" id="SSF50475">
    <property type="entry name" value="FMN-binding split barrel"/>
    <property type="match status" value="1"/>
</dbReference>
<dbReference type="RefSeq" id="WP_092556701.1">
    <property type="nucleotide sequence ID" value="NZ_FNPZ01000004.1"/>
</dbReference>
<name>A0A1H3SXT8_9MICO</name>
<dbReference type="EMBL" id="FNPZ01000004">
    <property type="protein sequence ID" value="SDZ42507.1"/>
    <property type="molecule type" value="Genomic_DNA"/>
</dbReference>
<protein>
    <submittedName>
        <fullName evidence="1">Nitroimidazol reductase NimA, pyridoxamine 5'-phosphate oxidase superfamily</fullName>
    </submittedName>
</protein>
<gene>
    <name evidence="1" type="ORF">SAMN05216554_3785</name>
</gene>
<evidence type="ECO:0000313" key="1">
    <source>
        <dbReference type="EMBL" id="SDZ42507.1"/>
    </source>
</evidence>
<dbReference type="Pfam" id="PF12900">
    <property type="entry name" value="Pyridox_ox_2"/>
    <property type="match status" value="1"/>
</dbReference>
<accession>A0A1H3SXT8</accession>